<reference evidence="1" key="1">
    <citation type="submission" date="2018-02" db="EMBL/GenBank/DDBJ databases">
        <title>Rhizophora mucronata_Transcriptome.</title>
        <authorList>
            <person name="Meera S.P."/>
            <person name="Sreeshan A."/>
            <person name="Augustine A."/>
        </authorList>
    </citation>
    <scope>NUCLEOTIDE SEQUENCE</scope>
    <source>
        <tissue evidence="1">Leaf</tissue>
    </source>
</reference>
<protein>
    <submittedName>
        <fullName evidence="1">DnaJ homolog subfamily C member 17</fullName>
    </submittedName>
</protein>
<dbReference type="AlphaFoldDB" id="A0A2P2NLG8"/>
<proteinExistence type="predicted"/>
<organism evidence="1">
    <name type="scientific">Rhizophora mucronata</name>
    <name type="common">Asiatic mangrove</name>
    <dbReference type="NCBI Taxonomy" id="61149"/>
    <lineage>
        <taxon>Eukaryota</taxon>
        <taxon>Viridiplantae</taxon>
        <taxon>Streptophyta</taxon>
        <taxon>Embryophyta</taxon>
        <taxon>Tracheophyta</taxon>
        <taxon>Spermatophyta</taxon>
        <taxon>Magnoliopsida</taxon>
        <taxon>eudicotyledons</taxon>
        <taxon>Gunneridae</taxon>
        <taxon>Pentapetalae</taxon>
        <taxon>rosids</taxon>
        <taxon>fabids</taxon>
        <taxon>Malpighiales</taxon>
        <taxon>Rhizophoraceae</taxon>
        <taxon>Rhizophora</taxon>
    </lineage>
</organism>
<name>A0A2P2NLG8_RHIMU</name>
<evidence type="ECO:0000313" key="1">
    <source>
        <dbReference type="EMBL" id="MBX43275.1"/>
    </source>
</evidence>
<accession>A0A2P2NLG8</accession>
<sequence length="29" mass="3561">MWITIVFWGCLLARRGLSLLKRKYQRHTN</sequence>
<dbReference type="EMBL" id="GGEC01062791">
    <property type="protein sequence ID" value="MBX43275.1"/>
    <property type="molecule type" value="Transcribed_RNA"/>
</dbReference>